<dbReference type="Pfam" id="PF01348">
    <property type="entry name" value="Intron_maturas2"/>
    <property type="match status" value="1"/>
</dbReference>
<dbReference type="PANTHER" id="PTHR34047:SF2">
    <property type="entry name" value="NUCLEAR INTRON MATURASE 1, MITOCHONDRIAL"/>
    <property type="match status" value="1"/>
</dbReference>
<dbReference type="InterPro" id="IPR011759">
    <property type="entry name" value="Cyt_c_oxidase_su2_TM_dom"/>
</dbReference>
<dbReference type="PIR" id="S25949">
    <property type="entry name" value="S25949"/>
</dbReference>
<organism evidence="7">
    <name type="scientific">Marchantia paleacea</name>
    <name type="common">Liverwort</name>
    <dbReference type="NCBI Taxonomy" id="56867"/>
    <lineage>
        <taxon>Eukaryota</taxon>
        <taxon>Viridiplantae</taxon>
        <taxon>Streptophyta</taxon>
        <taxon>Embryophyta</taxon>
        <taxon>Marchantiophyta</taxon>
        <taxon>Marchantiopsida</taxon>
        <taxon>Marchantiidae</taxon>
        <taxon>Marchantiales</taxon>
        <taxon>Marchantiaceae</taxon>
        <taxon>Marchantia</taxon>
    </lineage>
</organism>
<dbReference type="SUPFAM" id="SSF81464">
    <property type="entry name" value="Cytochrome c oxidase subunit II-like, transmembrane region"/>
    <property type="match status" value="1"/>
</dbReference>
<gene>
    <name evidence="7" type="primary">coxII</name>
</gene>
<sequence length="827" mass="95228">MNLIWIFPIAFCDAAEPWQLGFQDPATPMMQGIIDLHNDIFFFLIVILIFVLWMLVRALWHFHYKRNPIPERIVHGTTIEIIWRATVRSPIVMSMGLNTWALNRASLSSARQVYDSSLPRKWWETKACRKSEIEGSLSFAAGLWKAQDHLANLPSLFEMRSCSGESKFLSVELNLMLSGSNPVTRTSARIKALSLTMVQSVQAGDSAVPIPRMRADYLHHWGQGTKRHLVATRPIGDTGEIPAWSHVLGSQRIHMTCLLLTHPRKRKALCEHKATGKGSKHLPYLCRFYSISSTNSAPWDPKVDVSDYVRNGVDALVDLWISSFRRRDWIYHDLSNYLKSMDIWSIAYQKLRPNPGSMNPGTHGLTIDGTSFRKLQALRDAVLDSESPYEWGGTKIITKPGKREKISLGIPCFQDRIVQEVLKMLLEPIYESIFSRRSHGWRPGRSAHTALRTIRSDFKKTNWIVPGNINKLFDIVNHGILCHIMRRKIRDKKLLKLIAGGLKAKIHMPYGNIEESNLGTPQGRILSPILSNIYLHEFDIWIEERIQQYNLGRKETRSWVLLRKQGKMRKARLRSDPFNPLYRRMEYRRYGDDFLIAIRGPLSDAKAIRQECETFLREKLKLLLNMEKTHIKHISVGIPFLGHRIGRRVVHTKQRYQTQEGWRWRIKKKVILTMDADMNQLKLRLQQQAYLAGNGDPLPNFGLMSLPQSEANRRMNSILRGYANWYQFAGNKRGAIAYLAYVLRSSLAKMFAAKFKLHSLKKVFQIAGNDLGRALEARYPVGVTDSQVEAWQQSVSGKGTPRDILGFWEISQRNRVRSRLLGHTKKR</sequence>
<evidence type="ECO:0000259" key="5">
    <source>
        <dbReference type="PROSITE" id="PS50878"/>
    </source>
</evidence>
<dbReference type="InterPro" id="IPR043502">
    <property type="entry name" value="DNA/RNA_pol_sf"/>
</dbReference>
<reference evidence="7" key="3">
    <citation type="journal article" date="1992" name="Nucleic Acids Res.">
        <title>Transfer RNA genes in the mitochondrial genome from a liverwort, Marchantia polymorpha: the absence of chloroplast-like tRNAs.</title>
        <authorList>
            <person name="Oda K."/>
            <person name="Yamato K."/>
            <person name="Ohta E."/>
            <person name="Nakamura Y."/>
            <person name="Takemura M."/>
            <person name="Nozato N."/>
            <person name="Akashi K."/>
            <person name="Ohyama K."/>
        </authorList>
    </citation>
    <scope>NUCLEOTIDE SEQUENCE</scope>
    <source>
        <strain evidence="7">A 18</strain>
    </source>
</reference>
<dbReference type="GO" id="GO:0005739">
    <property type="term" value="C:mitochondrion"/>
    <property type="evidence" value="ECO:0007669"/>
    <property type="project" value="UniProtKB-ARBA"/>
</dbReference>
<feature type="domain" description="Reverse transcriptase" evidence="5">
    <location>
        <begin position="378"/>
        <end position="645"/>
    </location>
</feature>
<keyword evidence="2 4" id="KW-0812">Transmembrane</keyword>
<protein>
    <submittedName>
        <fullName evidence="7">CoxII intron2 ORF</fullName>
    </submittedName>
</protein>
<proteinExistence type="predicted"/>
<dbReference type="AlphaFoldDB" id="Q35056"/>
<name>Q35056_MARPA</name>
<evidence type="ECO:0000256" key="2">
    <source>
        <dbReference type="ARBA" id="ARBA00022692"/>
    </source>
</evidence>
<feature type="domain" description="Cytochrome oxidase subunit II transmembrane region profile" evidence="6">
    <location>
        <begin position="14"/>
        <end position="109"/>
    </location>
</feature>
<evidence type="ECO:0000313" key="7">
    <source>
        <dbReference type="EMBL" id="AAC09431.1"/>
    </source>
</evidence>
<dbReference type="Pfam" id="PF02790">
    <property type="entry name" value="COX2_TM"/>
    <property type="match status" value="1"/>
</dbReference>
<dbReference type="InterPro" id="IPR024937">
    <property type="entry name" value="Domain_X"/>
</dbReference>
<evidence type="ECO:0000259" key="6">
    <source>
        <dbReference type="PROSITE" id="PS50999"/>
    </source>
</evidence>
<dbReference type="PROSITE" id="PS50999">
    <property type="entry name" value="COX2_TM"/>
    <property type="match status" value="1"/>
</dbReference>
<reference evidence="7" key="1">
    <citation type="journal article" date="1992" name="J. Mol. Biol.">
        <title>Gene organization deduced from the complete sequence of liverwort Marchantia polymorpha mitochondrial DNA. A primitive form of plant mitochondrial genome.</title>
        <authorList>
            <person name="Oda K."/>
            <person name="Yamato K."/>
            <person name="Ohta E."/>
            <person name="Nakamura Y."/>
            <person name="Takemura M."/>
            <person name="Nozato N."/>
            <person name="Akashi K."/>
            <person name="Kanegae T."/>
            <person name="Ogura Y."/>
            <person name="Kohchi T."/>
            <person name="Ohyama K."/>
        </authorList>
    </citation>
    <scope>NUCLEOTIDE SEQUENCE</scope>
    <source>
        <strain evidence="7">A 18</strain>
    </source>
</reference>
<keyword evidence="7" id="KW-0496">Mitochondrion</keyword>
<dbReference type="Pfam" id="PF00078">
    <property type="entry name" value="RVT_1"/>
    <property type="match status" value="1"/>
</dbReference>
<dbReference type="GO" id="GO:0016020">
    <property type="term" value="C:membrane"/>
    <property type="evidence" value="ECO:0007669"/>
    <property type="project" value="UniProtKB-SubCell"/>
</dbReference>
<dbReference type="CDD" id="cd01651">
    <property type="entry name" value="RT_G2_intron"/>
    <property type="match status" value="1"/>
</dbReference>
<dbReference type="SUPFAM" id="SSF56672">
    <property type="entry name" value="DNA/RNA polymerases"/>
    <property type="match status" value="1"/>
</dbReference>
<dbReference type="Gene3D" id="1.10.287.90">
    <property type="match status" value="1"/>
</dbReference>
<dbReference type="EMBL" id="M68929">
    <property type="protein sequence ID" value="AAC09431.1"/>
    <property type="molecule type" value="Genomic_DNA"/>
</dbReference>
<evidence type="ECO:0000256" key="1">
    <source>
        <dbReference type="ARBA" id="ARBA00004141"/>
    </source>
</evidence>
<dbReference type="InterPro" id="IPR000477">
    <property type="entry name" value="RT_dom"/>
</dbReference>
<keyword evidence="3 4" id="KW-0472">Membrane</keyword>
<evidence type="ECO:0000256" key="3">
    <source>
        <dbReference type="ARBA" id="ARBA00023136"/>
    </source>
</evidence>
<keyword evidence="4" id="KW-1133">Transmembrane helix</keyword>
<reference evidence="7" key="2">
    <citation type="journal article" date="1992" name="Nucleic Acids Res.">
        <title>Gene clusters for ribosomal proteins in the mitochondrial genome of a liverwort, Marchantia polymorpha.</title>
        <authorList>
            <person name="Takemura M."/>
            <person name="Oda K."/>
            <person name="Yamato K."/>
            <person name="Ohta E."/>
            <person name="Nakamura Y."/>
            <person name="Nozato N."/>
            <person name="Akashi K."/>
            <person name="Ohyama K."/>
        </authorList>
    </citation>
    <scope>NUCLEOTIDE SEQUENCE</scope>
    <source>
        <strain evidence="7">A 18</strain>
    </source>
</reference>
<dbReference type="GO" id="GO:0022900">
    <property type="term" value="P:electron transport chain"/>
    <property type="evidence" value="ECO:0007669"/>
    <property type="project" value="InterPro"/>
</dbReference>
<dbReference type="PROSITE" id="PS50878">
    <property type="entry name" value="RT_POL"/>
    <property type="match status" value="1"/>
</dbReference>
<dbReference type="InterPro" id="IPR036257">
    <property type="entry name" value="Cyt_c_oxidase_su2_TM_sf"/>
</dbReference>
<accession>Q35056</accession>
<comment type="subcellular location">
    <subcellularLocation>
        <location evidence="1">Membrane</location>
        <topology evidence="1">Multi-pass membrane protein</topology>
    </subcellularLocation>
</comment>
<geneLocation type="mitochondrion" evidence="7"/>
<dbReference type="InterPro" id="IPR051083">
    <property type="entry name" value="GrpII_Intron_Splice-Mob/Def"/>
</dbReference>
<dbReference type="GO" id="GO:0006397">
    <property type="term" value="P:mRNA processing"/>
    <property type="evidence" value="ECO:0007669"/>
    <property type="project" value="InterPro"/>
</dbReference>
<feature type="transmembrane region" description="Helical" evidence="4">
    <location>
        <begin position="41"/>
        <end position="60"/>
    </location>
</feature>
<dbReference type="PANTHER" id="PTHR34047">
    <property type="entry name" value="NUCLEAR INTRON MATURASE 1, MITOCHONDRIAL-RELATED"/>
    <property type="match status" value="1"/>
</dbReference>
<evidence type="ECO:0000256" key="4">
    <source>
        <dbReference type="SAM" id="Phobius"/>
    </source>
</evidence>